<gene>
    <name evidence="5" type="ORF">IV203_004581</name>
</gene>
<feature type="compositionally biased region" description="Basic and acidic residues" evidence="3">
    <location>
        <begin position="21"/>
        <end position="35"/>
    </location>
</feature>
<keyword evidence="2" id="KW-0808">Transferase</keyword>
<dbReference type="Proteomes" id="UP000693970">
    <property type="component" value="Unassembled WGS sequence"/>
</dbReference>
<dbReference type="InterPro" id="IPR045330">
    <property type="entry name" value="TRM3/TARBP1"/>
</dbReference>
<dbReference type="PANTHER" id="PTHR12029:SF11">
    <property type="entry name" value="METHYLTRANSFERASE TARBP1-RELATED"/>
    <property type="match status" value="1"/>
</dbReference>
<feature type="region of interest" description="Disordered" evidence="3">
    <location>
        <begin position="680"/>
        <end position="727"/>
    </location>
</feature>
<name>A0A9K3PPD7_9STRA</name>
<reference evidence="5" key="1">
    <citation type="journal article" date="2021" name="Sci. Rep.">
        <title>Diploid genomic architecture of Nitzschia inconspicua, an elite biomass production diatom.</title>
        <authorList>
            <person name="Oliver A."/>
            <person name="Podell S."/>
            <person name="Pinowska A."/>
            <person name="Traller J.C."/>
            <person name="Smith S.R."/>
            <person name="McClure R."/>
            <person name="Beliaev A."/>
            <person name="Bohutskyi P."/>
            <person name="Hill E.A."/>
            <person name="Rabines A."/>
            <person name="Zheng H."/>
            <person name="Allen L.Z."/>
            <person name="Kuo A."/>
            <person name="Grigoriev I.V."/>
            <person name="Allen A.E."/>
            <person name="Hazlebeck D."/>
            <person name="Allen E.E."/>
        </authorList>
    </citation>
    <scope>NUCLEOTIDE SEQUENCE</scope>
    <source>
        <strain evidence="5">Hildebrandi</strain>
    </source>
</reference>
<dbReference type="EMBL" id="JAGRRH010000016">
    <property type="protein sequence ID" value="KAG7355225.1"/>
    <property type="molecule type" value="Genomic_DNA"/>
</dbReference>
<evidence type="ECO:0000256" key="1">
    <source>
        <dbReference type="ARBA" id="ARBA00022603"/>
    </source>
</evidence>
<evidence type="ECO:0000313" key="6">
    <source>
        <dbReference type="Proteomes" id="UP000693970"/>
    </source>
</evidence>
<feature type="compositionally biased region" description="Polar residues" evidence="3">
    <location>
        <begin position="10"/>
        <end position="20"/>
    </location>
</feature>
<feature type="region of interest" description="Disordered" evidence="3">
    <location>
        <begin position="387"/>
        <end position="413"/>
    </location>
</feature>
<dbReference type="Pfam" id="PF00588">
    <property type="entry name" value="SpoU_methylase"/>
    <property type="match status" value="1"/>
</dbReference>
<keyword evidence="1 5" id="KW-0489">Methyltransferase</keyword>
<feature type="region of interest" description="Disordered" evidence="3">
    <location>
        <begin position="1446"/>
        <end position="1467"/>
    </location>
</feature>
<reference evidence="5" key="2">
    <citation type="submission" date="2021-04" db="EMBL/GenBank/DDBJ databases">
        <authorList>
            <person name="Podell S."/>
        </authorList>
    </citation>
    <scope>NUCLEOTIDE SEQUENCE</scope>
    <source>
        <strain evidence="5">Hildebrandi</strain>
    </source>
</reference>
<dbReference type="InterPro" id="IPR044748">
    <property type="entry name" value="Trm3/TARBP1_C"/>
</dbReference>
<organism evidence="5 6">
    <name type="scientific">Nitzschia inconspicua</name>
    <dbReference type="NCBI Taxonomy" id="303405"/>
    <lineage>
        <taxon>Eukaryota</taxon>
        <taxon>Sar</taxon>
        <taxon>Stramenopiles</taxon>
        <taxon>Ochrophyta</taxon>
        <taxon>Bacillariophyta</taxon>
        <taxon>Bacillariophyceae</taxon>
        <taxon>Bacillariophycidae</taxon>
        <taxon>Bacillariales</taxon>
        <taxon>Bacillariaceae</taxon>
        <taxon>Nitzschia</taxon>
    </lineage>
</organism>
<dbReference type="CDD" id="cd18091">
    <property type="entry name" value="SpoU-like_TRM3-like"/>
    <property type="match status" value="1"/>
</dbReference>
<feature type="domain" description="tRNA/rRNA methyltransferase SpoU type" evidence="4">
    <location>
        <begin position="1832"/>
        <end position="1975"/>
    </location>
</feature>
<feature type="region of interest" description="Disordered" evidence="3">
    <location>
        <begin position="1"/>
        <end position="35"/>
    </location>
</feature>
<dbReference type="InterPro" id="IPR001537">
    <property type="entry name" value="SpoU_MeTrfase"/>
</dbReference>
<dbReference type="OrthoDB" id="46683at2759"/>
<comment type="caution">
    <text evidence="5">The sequence shown here is derived from an EMBL/GenBank/DDBJ whole genome shotgun (WGS) entry which is preliminary data.</text>
</comment>
<evidence type="ECO:0000256" key="2">
    <source>
        <dbReference type="ARBA" id="ARBA00022679"/>
    </source>
</evidence>
<dbReference type="PANTHER" id="PTHR12029">
    <property type="entry name" value="RNA METHYLTRANSFERASE"/>
    <property type="match status" value="1"/>
</dbReference>
<proteinExistence type="predicted"/>
<protein>
    <submittedName>
        <fullName evidence="5">Methyltransferase</fullName>
    </submittedName>
</protein>
<feature type="compositionally biased region" description="Basic and acidic residues" evidence="3">
    <location>
        <begin position="1446"/>
        <end position="1462"/>
    </location>
</feature>
<evidence type="ECO:0000259" key="4">
    <source>
        <dbReference type="Pfam" id="PF00588"/>
    </source>
</evidence>
<dbReference type="GO" id="GO:0003723">
    <property type="term" value="F:RNA binding"/>
    <property type="evidence" value="ECO:0007669"/>
    <property type="project" value="InterPro"/>
</dbReference>
<evidence type="ECO:0000256" key="3">
    <source>
        <dbReference type="SAM" id="MobiDB-lite"/>
    </source>
</evidence>
<sequence length="1984" mass="221672">MNIGDDSPLSPATISNISNGKDSKSPSKVEDATKDHPITYRDLVPYLLQGGRTSSSTTTTTTTTKSASAITNLHPTLSLSQLVSVHQSLLELCGSKSNGTDIDKDIVVAWKDLDSCSNEPGTANLLLENTVQQLWNNHPEIGTVCLDVLRQPSRDTFHFAAGTCNDTDDDWDKQRLWVIQCMLYRIVNVNNSDAASTSTSTTTVNLLMGLRHIVIPYLLLEKQNNEGEESNLSNNGVDTIVPPSDNLSIALMDLLEVIMTTTMTTSSSTTTREDVNDSTQISVYWNEILTSLVNSSHNNASMLLVRLLRLTSSSNDQNVTNSTGMISLDDTLGAFYKRLWLLMQQCTEGYRITSGGTGRDWQNDHKLLASLSKYLLMPYMTLLSDTQLNNNNRDRDTHDKNKKKKSNSPLTGAPVMIEPHWSHAMQLWHQLLKWLQDQNALTVLSWKQQQEMLQTSTHMAFQTQQQKQQTVLLVATTVLCPLLPYLIPPGSSLDNALLPHVGDTSDPALTDPSQLTVLWQLIFSCLAQGRWALRDASNCSTNNSGITSMLRRRGLYLLDVVASADIGYTAPLWKDYIMCFEMFELEGERHLVDQTWPVVVKLIQHASQSLASTTKASPGTLTTEWIQLLIGRLLSSEQSLVCKLGMFRVLQVLGREITPEDEERANQMIDDSVASFKEESELSSTRGQIDPRHEKSSSSKQSKKNKKKAQKDQKKTPNAKKVNANKGKKSLEEIPTALLMRFLHVDTFLWEVLVPSFDNLGRSSVGYTLHFEEKGDSLTPSKTAKQPFKVNMLPLFESAIQNYIIFQDSDPTSEIFWDGMWDWDRVLGKVSTKTSVMVYKAASGLFQKDSWVGSSKVIPRVPLCKKDFQSIHASFSNIVKDPSIVISYRKELVHCLAKILAHARSQDSDARWSPMDVVSVLTSFCQDFFPLDSLDWSIEQEDTFCALSAWLSAMNEQQQQLDYMGTTGATLASSYVSGLLKPSGSTDTTETYEVWNPLQGYSESVKDLGWAISLFCCLCITNSTSNSASGLLWPAIHKGLSCTGAAVLGEDQVKINLVARATLLLEYGCKLRVLSGLGHGDLVLDPKTQQIMPPPPNIEKILQSTSDFLQWQVRKLLCLETHSSCDASSTRSVGARRLTGTYASLIAQLRTFCQSYPSSSTLSDAMSDLLSTSSKGLQLQQEEAESSDDIKTIMLMGLMYAALSSFAVPEKSQQVPICRLIMSVTLNGRAIDASKAWKQSARSMLQFSKWGCCSLLIPMILKEVDNASDDQVIEAKKLVADLLNEGINAVTMTPSDALRPLFDCIITTSKYWCDTAVGRDDSESQTMYIRTLGRTINALLSLLEESSISAQSAYFLHETCALIFQTRMMREEYDRLQQNTACDTPILDAFRKLIQLAGKKRPHVSRAVLCQITVGWAGIDDSSNVQNWGLNAIPYRDDIVQLLLHKEDRQEESSTNQSKKDLPTTGVMLIPSDTNETSISRTFVMCFLEKLPDPDNGLNDKVKTELLHYIILQLLDTTKQGKSTSPAAVMIGTPTYCSTMRAWQALVILSRFVTSEIADRVCEIVFQHTLDQQLHSQIRYFVEVFTIQCALNHSDIFGKAFVEEIARTNLSLHHVSSLMIMGGNFILGKYQLEYFAQDEDKIRLRKVLASIIPWLSSTQGFSRGIAQILVYALIPRVVEGIETDSTPLLDTNDWYLRVTYSFLDKNKEMKRLREKQSLFFDEYNIEKATRLEYLMSFPVDDANEANPVHVTEAIKESLKLTYEEAHANDAPIWKQIDQWNAETELIPEGENDFDTTSTIQRKIIPLDSLNLALEDLREQHLSNAAGTHKQPLIVCASLVDKVPNLGGLARTSEIFAAQSLVVPDLSVTKMDNFKSLSVGAADWIEMEEVNEQNLLPWLLKKKSQGYWIVGLEQTSSSLPIQEISMPRQQPTVLLLGKEKEGIPVQFLQTVDQCMEIPQFGMIRSLNVHVSGAIAIWEFTRQTRL</sequence>
<evidence type="ECO:0000313" key="5">
    <source>
        <dbReference type="EMBL" id="KAG7355225.1"/>
    </source>
</evidence>
<dbReference type="GO" id="GO:0016423">
    <property type="term" value="F:tRNA (guanine) methyltransferase activity"/>
    <property type="evidence" value="ECO:0007669"/>
    <property type="project" value="InterPro"/>
</dbReference>
<keyword evidence="6" id="KW-1185">Reference proteome</keyword>
<accession>A0A9K3PPD7</accession>
<dbReference type="GO" id="GO:0030488">
    <property type="term" value="P:tRNA methylation"/>
    <property type="evidence" value="ECO:0007669"/>
    <property type="project" value="InterPro"/>
</dbReference>